<evidence type="ECO:0000256" key="1">
    <source>
        <dbReference type="SAM" id="Phobius"/>
    </source>
</evidence>
<keyword evidence="1" id="KW-1133">Transmembrane helix</keyword>
<dbReference type="EMBL" id="SSOD01000007">
    <property type="protein sequence ID" value="THF61181.1"/>
    <property type="molecule type" value="Genomic_DNA"/>
</dbReference>
<gene>
    <name evidence="2" type="ORF">E6O51_10165</name>
</gene>
<dbReference type="Proteomes" id="UP000307956">
    <property type="component" value="Unassembled WGS sequence"/>
</dbReference>
<proteinExistence type="predicted"/>
<evidence type="ECO:0000313" key="3">
    <source>
        <dbReference type="Proteomes" id="UP000307956"/>
    </source>
</evidence>
<protein>
    <submittedName>
        <fullName evidence="2">Uncharacterized protein</fullName>
    </submittedName>
</protein>
<comment type="caution">
    <text evidence="2">The sequence shown here is derived from an EMBL/GenBank/DDBJ whole genome shotgun (WGS) entry which is preliminary data.</text>
</comment>
<accession>A0A4V3WB31</accession>
<dbReference type="AlphaFoldDB" id="A0A4V3WB31"/>
<keyword evidence="3" id="KW-1185">Reference proteome</keyword>
<dbReference type="OrthoDB" id="9182802at2"/>
<keyword evidence="1" id="KW-0472">Membrane</keyword>
<dbReference type="RefSeq" id="WP_136384887.1">
    <property type="nucleotide sequence ID" value="NZ_SSOD01000007.1"/>
</dbReference>
<sequence length="61" mass="6863">MPIIRILVLLAAVGIGASLLAWLFTGNPRYRLWAWNFTRGTLAAVLLVMLLFVLERIFFSG</sequence>
<evidence type="ECO:0000313" key="2">
    <source>
        <dbReference type="EMBL" id="THF61181.1"/>
    </source>
</evidence>
<feature type="transmembrane region" description="Helical" evidence="1">
    <location>
        <begin position="37"/>
        <end position="59"/>
    </location>
</feature>
<organism evidence="2 3">
    <name type="scientific">Pseudothauera rhizosphaerae</name>
    <dbReference type="NCBI Taxonomy" id="2565932"/>
    <lineage>
        <taxon>Bacteria</taxon>
        <taxon>Pseudomonadati</taxon>
        <taxon>Pseudomonadota</taxon>
        <taxon>Betaproteobacteria</taxon>
        <taxon>Rhodocyclales</taxon>
        <taxon>Zoogloeaceae</taxon>
        <taxon>Pseudothauera</taxon>
    </lineage>
</organism>
<feature type="transmembrane region" description="Helical" evidence="1">
    <location>
        <begin position="7"/>
        <end position="25"/>
    </location>
</feature>
<keyword evidence="1" id="KW-0812">Transmembrane</keyword>
<name>A0A4V3WB31_9RHOO</name>
<reference evidence="2 3" key="1">
    <citation type="submission" date="2019-04" db="EMBL/GenBank/DDBJ databases">
        <title>Azoarcus rhizosphaerae sp. nov. isolated from rhizosphere of Ficus religiosa.</title>
        <authorList>
            <person name="Lin S.-Y."/>
            <person name="Hameed A."/>
            <person name="Hsu Y.-H."/>
            <person name="Young C.-C."/>
        </authorList>
    </citation>
    <scope>NUCLEOTIDE SEQUENCE [LARGE SCALE GENOMIC DNA]</scope>
    <source>
        <strain evidence="2 3">CC-YHH848</strain>
    </source>
</reference>